<organism evidence="1 2">
    <name type="scientific">Nonomuraea insulae</name>
    <dbReference type="NCBI Taxonomy" id="1616787"/>
    <lineage>
        <taxon>Bacteria</taxon>
        <taxon>Bacillati</taxon>
        <taxon>Actinomycetota</taxon>
        <taxon>Actinomycetes</taxon>
        <taxon>Streptosporangiales</taxon>
        <taxon>Streptosporangiaceae</taxon>
        <taxon>Nonomuraea</taxon>
    </lineage>
</organism>
<dbReference type="RefSeq" id="WP_379522583.1">
    <property type="nucleotide sequence ID" value="NZ_JBHSPA010000089.1"/>
</dbReference>
<accession>A0ABW1D6W8</accession>
<comment type="caution">
    <text evidence="1">The sequence shown here is derived from an EMBL/GenBank/DDBJ whole genome shotgun (WGS) entry which is preliminary data.</text>
</comment>
<protein>
    <submittedName>
        <fullName evidence="1">Uncharacterized protein</fullName>
    </submittedName>
</protein>
<dbReference type="EMBL" id="JBHSPA010000089">
    <property type="protein sequence ID" value="MFC5833157.1"/>
    <property type="molecule type" value="Genomic_DNA"/>
</dbReference>
<name>A0ABW1D6W8_9ACTN</name>
<evidence type="ECO:0000313" key="2">
    <source>
        <dbReference type="Proteomes" id="UP001596058"/>
    </source>
</evidence>
<sequence>MDPAELPDPLATGIALASVRNVAGALVPTQGRFATDQGHTGRLLAPDGRYEHAPLRRVDVDTADILVLKATARVLGDPAAPDAVRDGLENGRAKATSTAAELAAYAARLAALLDQADDADATMLRDRLADVDPAADVVLTHEEEAAYQKTADRLNAAWQGGGLGRLLY</sequence>
<keyword evidence="2" id="KW-1185">Reference proteome</keyword>
<evidence type="ECO:0000313" key="1">
    <source>
        <dbReference type="EMBL" id="MFC5833157.1"/>
    </source>
</evidence>
<gene>
    <name evidence="1" type="ORF">ACFPZ3_55695</name>
</gene>
<reference evidence="2" key="1">
    <citation type="journal article" date="2019" name="Int. J. Syst. Evol. Microbiol.">
        <title>The Global Catalogue of Microorganisms (GCM) 10K type strain sequencing project: providing services to taxonomists for standard genome sequencing and annotation.</title>
        <authorList>
            <consortium name="The Broad Institute Genomics Platform"/>
            <consortium name="The Broad Institute Genome Sequencing Center for Infectious Disease"/>
            <person name="Wu L."/>
            <person name="Ma J."/>
        </authorList>
    </citation>
    <scope>NUCLEOTIDE SEQUENCE [LARGE SCALE GENOMIC DNA]</scope>
    <source>
        <strain evidence="2">CCUG 53903</strain>
    </source>
</reference>
<proteinExistence type="predicted"/>
<dbReference type="Proteomes" id="UP001596058">
    <property type="component" value="Unassembled WGS sequence"/>
</dbReference>